<dbReference type="EMBL" id="CP098611">
    <property type="protein sequence ID" value="USR91192.1"/>
    <property type="molecule type" value="Genomic_DNA"/>
</dbReference>
<name>A0ABY5AQS3_9CYAN</name>
<feature type="transmembrane region" description="Helical" evidence="1">
    <location>
        <begin position="358"/>
        <end position="380"/>
    </location>
</feature>
<dbReference type="PANTHER" id="PTHR45138">
    <property type="entry name" value="REGULATORY COMPONENTS OF SENSORY TRANSDUCTION SYSTEM"/>
    <property type="match status" value="1"/>
</dbReference>
<gene>
    <name evidence="3" type="ORF">NEA10_00145</name>
</gene>
<dbReference type="Pfam" id="PF00990">
    <property type="entry name" value="GGDEF"/>
    <property type="match status" value="1"/>
</dbReference>
<evidence type="ECO:0000313" key="3">
    <source>
        <dbReference type="EMBL" id="USR91192.1"/>
    </source>
</evidence>
<dbReference type="InterPro" id="IPR000160">
    <property type="entry name" value="GGDEF_dom"/>
</dbReference>
<feature type="transmembrane region" description="Helical" evidence="1">
    <location>
        <begin position="328"/>
        <end position="346"/>
    </location>
</feature>
<dbReference type="CDD" id="cd01949">
    <property type="entry name" value="GGDEF"/>
    <property type="match status" value="1"/>
</dbReference>
<proteinExistence type="predicted"/>
<dbReference type="EC" id="2.7.7.65" evidence="3"/>
<dbReference type="InterPro" id="IPR050469">
    <property type="entry name" value="Diguanylate_Cyclase"/>
</dbReference>
<dbReference type="InterPro" id="IPR007890">
    <property type="entry name" value="CHASE2"/>
</dbReference>
<reference evidence="3" key="1">
    <citation type="submission" date="2022-06" db="EMBL/GenBank/DDBJ databases">
        <title>Genome sequence of Phormidium yuhuli AB48 isolated from an industrial photobioreactor environment.</title>
        <authorList>
            <person name="Qiu Y."/>
            <person name="Noonan A.J.C."/>
            <person name="Dofher K."/>
            <person name="Koch M."/>
            <person name="Kieft B."/>
            <person name="Lin X."/>
            <person name="Ziels R.M."/>
            <person name="Hallam S.J."/>
        </authorList>
    </citation>
    <scope>NUCLEOTIDE SEQUENCE</scope>
    <source>
        <strain evidence="3">AB48</strain>
    </source>
</reference>
<dbReference type="GO" id="GO:0052621">
    <property type="term" value="F:diguanylate cyclase activity"/>
    <property type="evidence" value="ECO:0007669"/>
    <property type="project" value="UniProtKB-EC"/>
</dbReference>
<dbReference type="Proteomes" id="UP001056708">
    <property type="component" value="Chromosome"/>
</dbReference>
<dbReference type="PANTHER" id="PTHR45138:SF9">
    <property type="entry name" value="DIGUANYLATE CYCLASE DGCM-RELATED"/>
    <property type="match status" value="1"/>
</dbReference>
<organism evidence="3 4">
    <name type="scientific">Phormidium yuhuli AB48</name>
    <dbReference type="NCBI Taxonomy" id="2940671"/>
    <lineage>
        <taxon>Bacteria</taxon>
        <taxon>Bacillati</taxon>
        <taxon>Cyanobacteriota</taxon>
        <taxon>Cyanophyceae</taxon>
        <taxon>Oscillatoriophycideae</taxon>
        <taxon>Oscillatoriales</taxon>
        <taxon>Oscillatoriaceae</taxon>
        <taxon>Phormidium</taxon>
        <taxon>Phormidium yuhuli</taxon>
    </lineage>
</organism>
<keyword evidence="3" id="KW-0548">Nucleotidyltransferase</keyword>
<dbReference type="InterPro" id="IPR029787">
    <property type="entry name" value="Nucleotide_cyclase"/>
</dbReference>
<dbReference type="SUPFAM" id="SSF55073">
    <property type="entry name" value="Nucleotide cyclase"/>
    <property type="match status" value="1"/>
</dbReference>
<evidence type="ECO:0000256" key="1">
    <source>
        <dbReference type="SAM" id="Phobius"/>
    </source>
</evidence>
<keyword evidence="1" id="KW-0472">Membrane</keyword>
<keyword evidence="4" id="KW-1185">Reference proteome</keyword>
<dbReference type="NCBIfam" id="TIGR00254">
    <property type="entry name" value="GGDEF"/>
    <property type="match status" value="1"/>
</dbReference>
<keyword evidence="3" id="KW-0808">Transferase</keyword>
<dbReference type="RefSeq" id="WP_252663223.1">
    <property type="nucleotide sequence ID" value="NZ_CP098611.1"/>
</dbReference>
<dbReference type="Gene3D" id="3.30.70.270">
    <property type="match status" value="1"/>
</dbReference>
<protein>
    <submittedName>
        <fullName evidence="3">Diguanylate cyclase</fullName>
        <ecNumber evidence="3">2.7.7.65</ecNumber>
    </submittedName>
</protein>
<dbReference type="PROSITE" id="PS50887">
    <property type="entry name" value="GGDEF"/>
    <property type="match status" value="1"/>
</dbReference>
<dbReference type="InterPro" id="IPR043128">
    <property type="entry name" value="Rev_trsase/Diguanyl_cyclase"/>
</dbReference>
<evidence type="ECO:0000313" key="4">
    <source>
        <dbReference type="Proteomes" id="UP001056708"/>
    </source>
</evidence>
<sequence length="589" mass="65872">MCTSSRVQDRLRQWRAQLGVVVGTTGIVVAATTGGLFQMLEAAMLDWYIQHRPLEAPDPRLVLITIDDDDVRRAGEWPLSDEQLAVLLEQVRSQQPRVLGLHLYREVPIPPGSDRLSAVLATTPNLIGLEKYIGQSVPPPPILQQLNQVGLADMVMDPDGVIRRGLVSVRGNDGRIRNSFAAALALMYLQAEDVPIEPQGSGSSRVQLGKTLIESLRQNDGGYAQIDDGGYQVILNYRGTQENFETVSMTEVLAGEVPDDLFRDRIAMIGLVTPTYQEHYNTPYSNRVRDRYTQMSGLLIHANLTSQLVSAALDGRSMIRFPSPVLEWIWVFGWASAGTLISWYWWQTSQFRNHKSPAWGLLSVYLGTLCLILPVIGYVAFIKGCWVPVISPISAALMASFLVSLHNVHRLQKLATCDGLTQLGNRRYFDLYLERLWSSSLRRQQPISLILCDVDYFKPYNDTYGHRQGDDCLQQIAQALSLSVRSGDVVARYGGEEFAIILPDTSVTDAMMVARRLNDRVRHLQLGHKTSDVAPYVTLSCGVAHLIPQWSNSPRELIEAADYALYEAKEKGRNTCVLRQLPEQTSSEY</sequence>
<feature type="transmembrane region" description="Helical" evidence="1">
    <location>
        <begin position="20"/>
        <end position="40"/>
    </location>
</feature>
<accession>A0ABY5AQS3</accession>
<keyword evidence="1" id="KW-1133">Transmembrane helix</keyword>
<evidence type="ECO:0000259" key="2">
    <source>
        <dbReference type="PROSITE" id="PS50887"/>
    </source>
</evidence>
<feature type="domain" description="GGDEF" evidence="2">
    <location>
        <begin position="445"/>
        <end position="581"/>
    </location>
</feature>
<keyword evidence="1" id="KW-0812">Transmembrane</keyword>
<dbReference type="SMART" id="SM01080">
    <property type="entry name" value="CHASE2"/>
    <property type="match status" value="1"/>
</dbReference>
<dbReference type="Pfam" id="PF05226">
    <property type="entry name" value="CHASE2"/>
    <property type="match status" value="1"/>
</dbReference>
<feature type="transmembrane region" description="Helical" evidence="1">
    <location>
        <begin position="386"/>
        <end position="405"/>
    </location>
</feature>
<dbReference type="SMART" id="SM00267">
    <property type="entry name" value="GGDEF"/>
    <property type="match status" value="1"/>
</dbReference>